<keyword evidence="1" id="KW-1133">Transmembrane helix</keyword>
<dbReference type="Proteomes" id="UP000500961">
    <property type="component" value="Chromosome"/>
</dbReference>
<accession>A0A7D4CSZ5</accession>
<dbReference type="KEGG" id="ttz:FHG85_06200"/>
<dbReference type="InterPro" id="IPR032531">
    <property type="entry name" value="DUF4956"/>
</dbReference>
<reference evidence="2 3" key="1">
    <citation type="submission" date="2019-07" db="EMBL/GenBank/DDBJ databases">
        <title>Thalassofilum flectens gen. nov., sp. nov., a novel moderate thermophilic anaerobe from a shallow sea hot spring in Kunashir Island (Russia), representing a new family in the order Bacteroidales, and proposal of Thalassofilacea fam. nov.</title>
        <authorList>
            <person name="Kochetkova T.V."/>
            <person name="Podosokorskaya O.A."/>
            <person name="Novikov A."/>
            <person name="Elcheninov A.G."/>
            <person name="Toshchakov S.V."/>
            <person name="Kublanov I.V."/>
        </authorList>
    </citation>
    <scope>NUCLEOTIDE SEQUENCE [LARGE SCALE GENOMIC DNA]</scope>
    <source>
        <strain evidence="2 3">38-H</strain>
    </source>
</reference>
<evidence type="ECO:0000256" key="1">
    <source>
        <dbReference type="SAM" id="Phobius"/>
    </source>
</evidence>
<gene>
    <name evidence="2" type="ORF">FHG85_06200</name>
</gene>
<evidence type="ECO:0000313" key="2">
    <source>
        <dbReference type="EMBL" id="QKG81225.1"/>
    </source>
</evidence>
<keyword evidence="1" id="KW-0812">Transmembrane</keyword>
<feature type="transmembrane region" description="Helical" evidence="1">
    <location>
        <begin position="94"/>
        <end position="111"/>
    </location>
</feature>
<dbReference type="EMBL" id="CP041345">
    <property type="protein sequence ID" value="QKG81225.1"/>
    <property type="molecule type" value="Genomic_DNA"/>
</dbReference>
<keyword evidence="1" id="KW-0472">Membrane</keyword>
<proteinExistence type="predicted"/>
<dbReference type="Pfam" id="PF16316">
    <property type="entry name" value="DUF4956"/>
    <property type="match status" value="1"/>
</dbReference>
<organism evidence="2 3">
    <name type="scientific">Tenuifilum thalassicum</name>
    <dbReference type="NCBI Taxonomy" id="2590900"/>
    <lineage>
        <taxon>Bacteria</taxon>
        <taxon>Pseudomonadati</taxon>
        <taxon>Bacteroidota</taxon>
        <taxon>Bacteroidia</taxon>
        <taxon>Bacteroidales</taxon>
        <taxon>Tenuifilaceae</taxon>
        <taxon>Tenuifilum</taxon>
    </lineage>
</organism>
<name>A0A7D4CSZ5_9BACT</name>
<keyword evidence="3" id="KW-1185">Reference proteome</keyword>
<evidence type="ECO:0000313" key="3">
    <source>
        <dbReference type="Proteomes" id="UP000500961"/>
    </source>
</evidence>
<feature type="transmembrane region" description="Helical" evidence="1">
    <location>
        <begin position="117"/>
        <end position="134"/>
    </location>
</feature>
<dbReference type="AlphaFoldDB" id="A0A7D4CSZ5"/>
<sequence length="220" mass="25307">MELFGIDLIDKNDFFTLVIRFFLNSILLWVVVRHLYYPKTHRKDYVFTFLLLGVVVFFLCFLLANVKLQMGFALGLFAIFGIIRYRTDPIPIKEMSYLFLVIALSLINAISSSKVSYAELLFANLGLFAITLILEKGLFIKSLSQRVIVYEKIELVRPDKMDELITDLKQRTGLEIYSVEIGKIDFLKDVAWLTIHFPTDNLKNGNAPFLGLGYDDTEDV</sequence>
<feature type="transmembrane region" description="Helical" evidence="1">
    <location>
        <begin position="70"/>
        <end position="87"/>
    </location>
</feature>
<protein>
    <submittedName>
        <fullName evidence="2">DUF4956 domain-containing protein</fullName>
    </submittedName>
</protein>
<feature type="transmembrane region" description="Helical" evidence="1">
    <location>
        <begin position="14"/>
        <end position="32"/>
    </location>
</feature>
<feature type="transmembrane region" description="Helical" evidence="1">
    <location>
        <begin position="44"/>
        <end position="64"/>
    </location>
</feature>